<reference evidence="3" key="1">
    <citation type="submission" date="2021-01" db="EMBL/GenBank/DDBJ databases">
        <authorList>
            <person name="Corre E."/>
            <person name="Pelletier E."/>
            <person name="Niang G."/>
            <person name="Scheremetjew M."/>
            <person name="Finn R."/>
            <person name="Kale V."/>
            <person name="Holt S."/>
            <person name="Cochrane G."/>
            <person name="Meng A."/>
            <person name="Brown T."/>
            <person name="Cohen L."/>
        </authorList>
    </citation>
    <scope>NUCLEOTIDE SEQUENCE</scope>
    <source>
        <strain evidence="3">SAG 36.94</strain>
    </source>
</reference>
<protein>
    <recommendedName>
        <fullName evidence="4">ASPIC/UnbV domain-containing protein</fullName>
    </recommendedName>
</protein>
<organism evidence="3">
    <name type="scientific">Compsopogon caeruleus</name>
    <dbReference type="NCBI Taxonomy" id="31354"/>
    <lineage>
        <taxon>Eukaryota</taxon>
        <taxon>Rhodophyta</taxon>
        <taxon>Compsopogonophyceae</taxon>
        <taxon>Compsopogonales</taxon>
        <taxon>Compsopogonaceae</taxon>
        <taxon>Compsopogon</taxon>
    </lineage>
</organism>
<dbReference type="Pfam" id="PF13517">
    <property type="entry name" value="FG-GAP_3"/>
    <property type="match status" value="2"/>
</dbReference>
<dbReference type="Gene3D" id="2.130.10.130">
    <property type="entry name" value="Integrin alpha, N-terminal"/>
    <property type="match status" value="3"/>
</dbReference>
<dbReference type="EMBL" id="HBGH01012483">
    <property type="protein sequence ID" value="CAD9234865.1"/>
    <property type="molecule type" value="Transcribed_RNA"/>
</dbReference>
<evidence type="ECO:0000256" key="1">
    <source>
        <dbReference type="ARBA" id="ARBA00022729"/>
    </source>
</evidence>
<dbReference type="AlphaFoldDB" id="A0A7S1XE62"/>
<evidence type="ECO:0000256" key="2">
    <source>
        <dbReference type="SAM" id="SignalP"/>
    </source>
</evidence>
<accession>A0A7S1XE62</accession>
<dbReference type="PANTHER" id="PTHR16026:SF0">
    <property type="entry name" value="CARTILAGE ACIDIC PROTEIN 1"/>
    <property type="match status" value="1"/>
</dbReference>
<proteinExistence type="predicted"/>
<dbReference type="InterPro" id="IPR028994">
    <property type="entry name" value="Integrin_alpha_N"/>
</dbReference>
<dbReference type="PANTHER" id="PTHR16026">
    <property type="entry name" value="CARTILAGE ACIDIC PROTEIN 1"/>
    <property type="match status" value="1"/>
</dbReference>
<feature type="chain" id="PRO_5030733128" description="ASPIC/UnbV domain-containing protein" evidence="2">
    <location>
        <begin position="17"/>
        <end position="516"/>
    </location>
</feature>
<sequence length="516" mass="56098">MDLWIGLMFLVVGSTAVPFRFVDVTSQVGILATPHDKVSGSSIADLNQDGYLDIIQSNHGQSPADAYYGNARGTFRHQERFLAQGDRHGTCVGDVDDNGMPDAFLSIGLITNPSNLPHVRVELTNLDGSVRVPTPNETGFTQTTGYLFGCRLMDMDGDGDLDLLGQGGLFENVQNHVYENTGGGVYQELSVAPINRVKFSPFALGYLVTDFNGDGYLDIVLYGKQIKIFKGGPRFQYTDVTTQVLPSEYSNQRFSAAAQIDIDNDGDFDLYFTGGQRLKARGSPGADLLLENQQGIFRDISSPAGIPRTGGRNGVSVADFDNDGYLDLFVGSAVSQPVVSNGTRLLDILLRNNGNKTFTAFTNHGAKELSRSSDRNYPAGLQAFDFNRDGLVDILIATRYNDGVTGAPGQISGKLQLFKNTKKNTNRWFVVKVPVNIRGRSTMDALVKLKTPSGWLYRRVGSVGEGRSHSFIDQVHFGLGLSKTVSNVVVEVIGGSVRIVNDLRGVAVNQIYALRV</sequence>
<keyword evidence="1 2" id="KW-0732">Signal</keyword>
<name>A0A7S1XE62_9RHOD</name>
<gene>
    <name evidence="3" type="ORF">CCAE0312_LOCUS6955</name>
</gene>
<feature type="signal peptide" evidence="2">
    <location>
        <begin position="1"/>
        <end position="16"/>
    </location>
</feature>
<dbReference type="SUPFAM" id="SSF69318">
    <property type="entry name" value="Integrin alpha N-terminal domain"/>
    <property type="match status" value="2"/>
</dbReference>
<evidence type="ECO:0000313" key="3">
    <source>
        <dbReference type="EMBL" id="CAD9234865.1"/>
    </source>
</evidence>
<dbReference type="InterPro" id="IPR013517">
    <property type="entry name" value="FG-GAP"/>
</dbReference>
<evidence type="ECO:0008006" key="4">
    <source>
        <dbReference type="Google" id="ProtNLM"/>
    </source>
</evidence>
<dbReference type="InterPro" id="IPR027039">
    <property type="entry name" value="Crtac1"/>
</dbReference>